<dbReference type="EMBL" id="SPLM01000072">
    <property type="protein sequence ID" value="TMW63186.1"/>
    <property type="molecule type" value="Genomic_DNA"/>
</dbReference>
<dbReference type="InterPro" id="IPR050718">
    <property type="entry name" value="ApaG-like"/>
</dbReference>
<protein>
    <recommendedName>
        <fullName evidence="1">ApaG domain-containing protein</fullName>
    </recommendedName>
</protein>
<dbReference type="OrthoDB" id="2305498at2759"/>
<dbReference type="Gene3D" id="2.60.40.1470">
    <property type="entry name" value="ApaG domain"/>
    <property type="match status" value="1"/>
</dbReference>
<reference evidence="2" key="1">
    <citation type="submission" date="2019-03" db="EMBL/GenBank/DDBJ databases">
        <title>Long read genome sequence of the mycoparasitic Pythium oligandrum ATCC 38472 isolated from sugarbeet rhizosphere.</title>
        <authorList>
            <person name="Gaulin E."/>
        </authorList>
    </citation>
    <scope>NUCLEOTIDE SEQUENCE</scope>
    <source>
        <strain evidence="2">ATCC 38472_TT</strain>
    </source>
</reference>
<feature type="domain" description="ApaG" evidence="1">
    <location>
        <begin position="126"/>
        <end position="257"/>
    </location>
</feature>
<dbReference type="Proteomes" id="UP000794436">
    <property type="component" value="Unassembled WGS sequence"/>
</dbReference>
<evidence type="ECO:0000313" key="2">
    <source>
        <dbReference type="EMBL" id="TMW63186.1"/>
    </source>
</evidence>
<proteinExistence type="predicted"/>
<dbReference type="InterPro" id="IPR007474">
    <property type="entry name" value="ApaG_domain"/>
</dbReference>
<comment type="caution">
    <text evidence="2">The sequence shown here is derived from an EMBL/GenBank/DDBJ whole genome shotgun (WGS) entry which is preliminary data.</text>
</comment>
<organism evidence="2 3">
    <name type="scientific">Pythium oligandrum</name>
    <name type="common">Mycoparasitic fungus</name>
    <dbReference type="NCBI Taxonomy" id="41045"/>
    <lineage>
        <taxon>Eukaryota</taxon>
        <taxon>Sar</taxon>
        <taxon>Stramenopiles</taxon>
        <taxon>Oomycota</taxon>
        <taxon>Peronosporomycetes</taxon>
        <taxon>Pythiales</taxon>
        <taxon>Pythiaceae</taxon>
        <taxon>Pythium</taxon>
    </lineage>
</organism>
<accession>A0A8K1CGN6</accession>
<evidence type="ECO:0000259" key="1">
    <source>
        <dbReference type="PROSITE" id="PS51087"/>
    </source>
</evidence>
<dbReference type="AlphaFoldDB" id="A0A8K1CGN6"/>
<name>A0A8K1CGN6_PYTOL</name>
<evidence type="ECO:0000313" key="3">
    <source>
        <dbReference type="Proteomes" id="UP000794436"/>
    </source>
</evidence>
<gene>
    <name evidence="2" type="ORF">Poli38472_002127</name>
</gene>
<dbReference type="InterPro" id="IPR036767">
    <property type="entry name" value="ApaG_sf"/>
</dbReference>
<dbReference type="PANTHER" id="PTHR47191">
    <property type="entry name" value="OS05G0170800 PROTEIN"/>
    <property type="match status" value="1"/>
</dbReference>
<dbReference type="PROSITE" id="PS51087">
    <property type="entry name" value="APAG"/>
    <property type="match status" value="1"/>
</dbReference>
<keyword evidence="3" id="KW-1185">Reference proteome</keyword>
<dbReference type="Pfam" id="PF04379">
    <property type="entry name" value="DUF525"/>
    <property type="match status" value="1"/>
</dbReference>
<sequence>MTKPSTIKAIYKCLLQDAKALQRTPHFRLRNALQLEHWGVGHYVPPRSSGSQTPSRIRSLADYLSARERGFRYEDAQEDVVKVIRECFKANLGLSEPKAIAEKLDEAIHALQEVSNQLLLAQCSSVTTTHGIRIEATSQYVPSHSNPQQNLFRYTYRVTITNENEEGTVQITGRQYSFESERGQRIALPPHSPGIVGNTPVLQPGQTFEYASGVDIDSPRGFVTGCLHLIRRGDDFDDDRDIFDADVAKFNLLASHK</sequence>
<dbReference type="PANTHER" id="PTHR47191:SF2">
    <property type="entry name" value="OS05G0170800 PROTEIN"/>
    <property type="match status" value="1"/>
</dbReference>
<dbReference type="SUPFAM" id="SSF110069">
    <property type="entry name" value="ApaG-like"/>
    <property type="match status" value="1"/>
</dbReference>